<evidence type="ECO:0000259" key="2">
    <source>
        <dbReference type="Pfam" id="PF11412"/>
    </source>
</evidence>
<comment type="caution">
    <text evidence="3">The sequence shown here is derived from an EMBL/GenBank/DDBJ whole genome shotgun (WGS) entry which is preliminary data.</text>
</comment>
<dbReference type="EMBL" id="JBHRTB010000010">
    <property type="protein sequence ID" value="MFC3142112.1"/>
    <property type="molecule type" value="Genomic_DNA"/>
</dbReference>
<dbReference type="Proteomes" id="UP001595632">
    <property type="component" value="Unassembled WGS sequence"/>
</dbReference>
<proteinExistence type="predicted"/>
<keyword evidence="4" id="KW-1185">Reference proteome</keyword>
<feature type="chain" id="PRO_5045652111" evidence="1">
    <location>
        <begin position="22"/>
        <end position="282"/>
    </location>
</feature>
<feature type="signal peptide" evidence="1">
    <location>
        <begin position="1"/>
        <end position="21"/>
    </location>
</feature>
<name>A0ABV7GKJ5_9RHOB</name>
<protein>
    <submittedName>
        <fullName evidence="3">Protein-disulfide reductase DsbD domain-containing protein</fullName>
    </submittedName>
</protein>
<feature type="domain" description="Thiol:disulfide interchange protein DsbD N-terminal" evidence="2">
    <location>
        <begin position="36"/>
        <end position="158"/>
    </location>
</feature>
<keyword evidence="1" id="KW-0732">Signal</keyword>
<gene>
    <name evidence="3" type="ORF">ACFOGP_05295</name>
</gene>
<dbReference type="Pfam" id="PF11412">
    <property type="entry name" value="DsbD_N"/>
    <property type="match status" value="1"/>
</dbReference>
<sequence length="282" mass="30019">MTHKLATMLKKLCTYALLSMAAVGSGAVVPTPAVAQAVSPDQAANVTVLPGWRTPSGTRMTALRIQLSPGWKTYWRAPGDAGIPPRFDWQGSSNLRTVAFHWPTPSVFDVNGMRTIGYKNELILPIELTPERPDQPIVLNAAVQLGVCHDVCLPLNVTVSADLADAGQSDPRINAALAAQPFSETEGSVTSARCAVEPIRDGLRITATVAMPSLGPGEVAVFEHPDQTIWVAEAEAHRNGDALTAVTEMVPPNAKPFSLDRSKLRITVLGNGRAVDIWGCTG</sequence>
<evidence type="ECO:0000313" key="3">
    <source>
        <dbReference type="EMBL" id="MFC3142112.1"/>
    </source>
</evidence>
<evidence type="ECO:0000256" key="1">
    <source>
        <dbReference type="SAM" id="SignalP"/>
    </source>
</evidence>
<accession>A0ABV7GKJ5</accession>
<evidence type="ECO:0000313" key="4">
    <source>
        <dbReference type="Proteomes" id="UP001595632"/>
    </source>
</evidence>
<dbReference type="InterPro" id="IPR028250">
    <property type="entry name" value="DsbDN"/>
</dbReference>
<organism evidence="3 4">
    <name type="scientific">Psychromarinibacter halotolerans</name>
    <dbReference type="NCBI Taxonomy" id="1775175"/>
    <lineage>
        <taxon>Bacteria</taxon>
        <taxon>Pseudomonadati</taxon>
        <taxon>Pseudomonadota</taxon>
        <taxon>Alphaproteobacteria</taxon>
        <taxon>Rhodobacterales</taxon>
        <taxon>Paracoccaceae</taxon>
        <taxon>Psychromarinibacter</taxon>
    </lineage>
</organism>
<reference evidence="4" key="1">
    <citation type="journal article" date="2019" name="Int. J. Syst. Evol. Microbiol.">
        <title>The Global Catalogue of Microorganisms (GCM) 10K type strain sequencing project: providing services to taxonomists for standard genome sequencing and annotation.</title>
        <authorList>
            <consortium name="The Broad Institute Genomics Platform"/>
            <consortium name="The Broad Institute Genome Sequencing Center for Infectious Disease"/>
            <person name="Wu L."/>
            <person name="Ma J."/>
        </authorList>
    </citation>
    <scope>NUCLEOTIDE SEQUENCE [LARGE SCALE GENOMIC DNA]</scope>
    <source>
        <strain evidence="4">KCTC 52366</strain>
    </source>
</reference>
<dbReference type="RefSeq" id="WP_275631650.1">
    <property type="nucleotide sequence ID" value="NZ_JARGYD010000002.1"/>
</dbReference>